<keyword evidence="2" id="KW-0067">ATP-binding</keyword>
<dbReference type="Proteomes" id="UP000181976">
    <property type="component" value="Unassembled WGS sequence"/>
</dbReference>
<dbReference type="InterPro" id="IPR000873">
    <property type="entry name" value="AMP-dep_synth/lig_dom"/>
</dbReference>
<feature type="domain" description="AMP-dependent synthetase/ligase" evidence="3">
    <location>
        <begin position="16"/>
        <end position="418"/>
    </location>
</feature>
<reference evidence="4 5" key="1">
    <citation type="submission" date="2016-10" db="EMBL/GenBank/DDBJ databases">
        <authorList>
            <person name="de Groot N.N."/>
        </authorList>
    </citation>
    <scope>NUCLEOTIDE SEQUENCE [LARGE SCALE GENOMIC DNA]</scope>
    <source>
        <strain evidence="4 5">DSM 19012</strain>
    </source>
</reference>
<dbReference type="Pfam" id="PF23562">
    <property type="entry name" value="AMP-binding_C_3"/>
    <property type="match status" value="1"/>
</dbReference>
<keyword evidence="5" id="KW-1185">Reference proteome</keyword>
<dbReference type="InterPro" id="IPR020845">
    <property type="entry name" value="AMP-binding_CS"/>
</dbReference>
<dbReference type="eggNOG" id="COG1022">
    <property type="taxonomic scope" value="Bacteria"/>
</dbReference>
<dbReference type="PROSITE" id="PS00455">
    <property type="entry name" value="AMP_BINDING"/>
    <property type="match status" value="1"/>
</dbReference>
<dbReference type="GO" id="GO:0016020">
    <property type="term" value="C:membrane"/>
    <property type="evidence" value="ECO:0007669"/>
    <property type="project" value="TreeGrafter"/>
</dbReference>
<evidence type="ECO:0000259" key="3">
    <source>
        <dbReference type="Pfam" id="PF00501"/>
    </source>
</evidence>
<evidence type="ECO:0000313" key="5">
    <source>
        <dbReference type="Proteomes" id="UP000181976"/>
    </source>
</evidence>
<protein>
    <submittedName>
        <fullName evidence="4">Long-chain acyl-CoA synthetase</fullName>
    </submittedName>
</protein>
<dbReference type="GO" id="GO:0004467">
    <property type="term" value="F:long-chain fatty acid-CoA ligase activity"/>
    <property type="evidence" value="ECO:0007669"/>
    <property type="project" value="TreeGrafter"/>
</dbReference>
<sequence>MRITRTFDLLENLRQNHNKSDILATKRDGNWIKFSADDYSRNAKNFAYGLLALGFKKGDKIATISNNRPEWNFVDMGMAMAGVVHVPVYPTLGEDDFKHILSHSDAKMLIVADLGTYRRLQPIARKISKLKKVYTFNYYEGIPHWSEISKEGEDAKMKYKEKLQKISESIKPDDLLTIIYTSGTTGLPKGVMLSHRNILSNVEGVFNLYPLGPDDRILSFLPLCHVYERMVNYLFQWKGCGIYYAENLGTIAQNLAEVRASAFVTVPRVMERIYDRIVSKGEDLRGIKRRIFFMALKIGERYRVNGKHGPWYGLRLWIARKLVFAKWQQTFGGKLKFVISGGAALQPRLSRLFFAAGIPLMEGYGMTETSPVIAANHLSEPNSLLIGTVGPVLKNIQVKIDDDGEILVKGPSVMMGYYKDKKNTAEVLDKDGWLHTGDIGTFEKGKFLKITDRKKEMFKTSSGKYIAPQAIENILKESFFIEQAMVVGENEKFASALISPNFEYLHVWANDRHIHFRDNQELIRHPDVLKVFQKEVEKYNKQLGRTEQIKRFRLVHEEWSPATGELSPTLKLRRRVIYNKYANLLREIYNYAPGEENRGSIKFNDL</sequence>
<dbReference type="CDD" id="cd05907">
    <property type="entry name" value="VL_LC_FACS_like"/>
    <property type="match status" value="1"/>
</dbReference>
<organism evidence="4 5">
    <name type="scientific">Thermophagus xiamenensis</name>
    <dbReference type="NCBI Taxonomy" id="385682"/>
    <lineage>
        <taxon>Bacteria</taxon>
        <taxon>Pseudomonadati</taxon>
        <taxon>Bacteroidota</taxon>
        <taxon>Bacteroidia</taxon>
        <taxon>Marinilabiliales</taxon>
        <taxon>Marinilabiliaceae</taxon>
        <taxon>Thermophagus</taxon>
    </lineage>
</organism>
<dbReference type="OrthoDB" id="9803968at2"/>
<name>A0A1I2C756_9BACT</name>
<keyword evidence="1" id="KW-0547">Nucleotide-binding</keyword>
<proteinExistence type="predicted"/>
<dbReference type="Pfam" id="PF00501">
    <property type="entry name" value="AMP-binding"/>
    <property type="match status" value="1"/>
</dbReference>
<dbReference type="RefSeq" id="WP_010526065.1">
    <property type="nucleotide sequence ID" value="NZ_AFSL01000002.1"/>
</dbReference>
<gene>
    <name evidence="4" type="ORF">SAMN05444380_11536</name>
</gene>
<dbReference type="SUPFAM" id="SSF56801">
    <property type="entry name" value="Acetyl-CoA synthetase-like"/>
    <property type="match status" value="1"/>
</dbReference>
<evidence type="ECO:0000256" key="2">
    <source>
        <dbReference type="ARBA" id="ARBA00022840"/>
    </source>
</evidence>
<accession>A0A1I2C756</accession>
<dbReference type="InterPro" id="IPR042099">
    <property type="entry name" value="ANL_N_sf"/>
</dbReference>
<dbReference type="PANTHER" id="PTHR43272:SF33">
    <property type="entry name" value="AMP-BINDING DOMAIN-CONTAINING PROTEIN-RELATED"/>
    <property type="match status" value="1"/>
</dbReference>
<dbReference type="InParanoid" id="A0A1I2C756"/>
<evidence type="ECO:0000256" key="1">
    <source>
        <dbReference type="ARBA" id="ARBA00022741"/>
    </source>
</evidence>
<evidence type="ECO:0000313" key="4">
    <source>
        <dbReference type="EMBL" id="SFE64201.1"/>
    </source>
</evidence>
<dbReference type="AlphaFoldDB" id="A0A1I2C756"/>
<dbReference type="Gene3D" id="3.40.50.12780">
    <property type="entry name" value="N-terminal domain of ligase-like"/>
    <property type="match status" value="2"/>
</dbReference>
<dbReference type="STRING" id="385682.SAMN05444380_11536"/>
<dbReference type="EMBL" id="FONA01000015">
    <property type="protein sequence ID" value="SFE64201.1"/>
    <property type="molecule type" value="Genomic_DNA"/>
</dbReference>
<dbReference type="GO" id="GO:0005524">
    <property type="term" value="F:ATP binding"/>
    <property type="evidence" value="ECO:0007669"/>
    <property type="project" value="UniProtKB-KW"/>
</dbReference>
<dbReference type="PANTHER" id="PTHR43272">
    <property type="entry name" value="LONG-CHAIN-FATTY-ACID--COA LIGASE"/>
    <property type="match status" value="1"/>
</dbReference>